<dbReference type="Proteomes" id="UP000076738">
    <property type="component" value="Unassembled WGS sequence"/>
</dbReference>
<keyword evidence="4" id="KW-0813">Transport</keyword>
<dbReference type="PANTHER" id="PTHR13269:SF6">
    <property type="entry name" value="NUCLEOPORIN NDC1"/>
    <property type="match status" value="1"/>
</dbReference>
<evidence type="ECO:0000256" key="5">
    <source>
        <dbReference type="ARBA" id="ARBA00022692"/>
    </source>
</evidence>
<evidence type="ECO:0000256" key="13">
    <source>
        <dbReference type="SAM" id="Phobius"/>
    </source>
</evidence>
<keyword evidence="11 13" id="KW-0472">Membrane</keyword>
<evidence type="ECO:0000256" key="4">
    <source>
        <dbReference type="ARBA" id="ARBA00022448"/>
    </source>
</evidence>
<keyword evidence="5 13" id="KW-0812">Transmembrane</keyword>
<evidence type="ECO:0000256" key="12">
    <source>
        <dbReference type="ARBA" id="ARBA00023242"/>
    </source>
</evidence>
<evidence type="ECO:0000256" key="2">
    <source>
        <dbReference type="ARBA" id="ARBA00004567"/>
    </source>
</evidence>
<gene>
    <name evidence="14" type="ORF">CALVIDRAFT_599998</name>
</gene>
<keyword evidence="15" id="KW-1185">Reference proteome</keyword>
<name>A0A167K747_CALVF</name>
<evidence type="ECO:0000313" key="15">
    <source>
        <dbReference type="Proteomes" id="UP000076738"/>
    </source>
</evidence>
<feature type="transmembrane region" description="Helical" evidence="13">
    <location>
        <begin position="26"/>
        <end position="48"/>
    </location>
</feature>
<feature type="transmembrane region" description="Helical" evidence="13">
    <location>
        <begin position="60"/>
        <end position="78"/>
    </location>
</feature>
<comment type="subcellular location">
    <subcellularLocation>
        <location evidence="1">Nucleus membrane</location>
        <topology evidence="1">Multi-pass membrane protein</topology>
    </subcellularLocation>
    <subcellularLocation>
        <location evidence="2">Nucleus</location>
        <location evidence="2">Nuclear pore complex</location>
    </subcellularLocation>
</comment>
<comment type="similarity">
    <text evidence="3">Belongs to the NDC1 family.</text>
</comment>
<dbReference type="PANTHER" id="PTHR13269">
    <property type="entry name" value="NUCLEOPORIN NDC1"/>
    <property type="match status" value="1"/>
</dbReference>
<keyword evidence="8 13" id="KW-1133">Transmembrane helix</keyword>
<sequence>MSAAPPISYEAQCKAILTKKTMRMHVLLSLLSVALSIALTLTLSALRLRPGLWPAFSPLVWAYGLAMYAGVVAPVLVLRKAQLSTERLTPRTLRALLASPAHRALLATYSGSAGAFAFLFLRLLRLPPLGGDMDGKLLLYSKQTGAAIVNERPLLLSGVMLLFGALYGTMQVLIARRCVTWPSPDEVRARAVPIPAPRTNETQQSLPIPASISRALSVNLGAALRTSLACSAVSVFLYRLGGRDAAASLALLIIPLPILARSADYARRHEVLSPVLLCKLSLASVSLALLWELTNAFFDAYTSRPVRSPRLGAPNNKLLFTGLRAQTPYFQQQAWLEFARLCKGDEKAKKALFEDMSPEYALALGGVSAKSGLWGAVAREGMILLGDDYGMLKRRGKAATAAAAAPALPKAQQQQSFKSLPSSQALQPLPRASGTEALLKSVSSLPAPPGVAQAASMLLKRGQDIGGVKKMEADFALAGKQVEGFVGGVKGVLGVGPQAPTVPGLDEILPRRELDLWIIDSLSYLIASSPLLDKYGLSTRTAPSLLEALTRYETELQSLLQELHERVSASEMQALALSQQQLTVFNAPELAVRRLWAWLAWRGIGREREGIELVVDSLTGTGEAIRRGLRTYGEEMVSFRFPPAVARKLRTYVPGAM</sequence>
<dbReference type="AlphaFoldDB" id="A0A167K747"/>
<keyword evidence="6" id="KW-0509">mRNA transport</keyword>
<evidence type="ECO:0008006" key="16">
    <source>
        <dbReference type="Google" id="ProtNLM"/>
    </source>
</evidence>
<keyword evidence="10" id="KW-0906">Nuclear pore complex</keyword>
<dbReference type="GO" id="GO:0015031">
    <property type="term" value="P:protein transport"/>
    <property type="evidence" value="ECO:0007669"/>
    <property type="project" value="UniProtKB-KW"/>
</dbReference>
<evidence type="ECO:0000313" key="14">
    <source>
        <dbReference type="EMBL" id="KZO94335.1"/>
    </source>
</evidence>
<feature type="transmembrane region" description="Helical" evidence="13">
    <location>
        <begin position="104"/>
        <end position="124"/>
    </location>
</feature>
<dbReference type="EMBL" id="KV417295">
    <property type="protein sequence ID" value="KZO94335.1"/>
    <property type="molecule type" value="Genomic_DNA"/>
</dbReference>
<accession>A0A167K747</accession>
<reference evidence="14 15" key="1">
    <citation type="journal article" date="2016" name="Mol. Biol. Evol.">
        <title>Comparative Genomics of Early-Diverging Mushroom-Forming Fungi Provides Insights into the Origins of Lignocellulose Decay Capabilities.</title>
        <authorList>
            <person name="Nagy L.G."/>
            <person name="Riley R."/>
            <person name="Tritt A."/>
            <person name="Adam C."/>
            <person name="Daum C."/>
            <person name="Floudas D."/>
            <person name="Sun H."/>
            <person name="Yadav J.S."/>
            <person name="Pangilinan J."/>
            <person name="Larsson K.H."/>
            <person name="Matsuura K."/>
            <person name="Barry K."/>
            <person name="Labutti K."/>
            <person name="Kuo R."/>
            <person name="Ohm R.A."/>
            <person name="Bhattacharya S.S."/>
            <person name="Shirouzu T."/>
            <person name="Yoshinaga Y."/>
            <person name="Martin F.M."/>
            <person name="Grigoriev I.V."/>
            <person name="Hibbett D.S."/>
        </authorList>
    </citation>
    <scope>NUCLEOTIDE SEQUENCE [LARGE SCALE GENOMIC DNA]</scope>
    <source>
        <strain evidence="14 15">TUFC12733</strain>
    </source>
</reference>
<evidence type="ECO:0000256" key="3">
    <source>
        <dbReference type="ARBA" id="ARBA00005760"/>
    </source>
</evidence>
<dbReference type="GO" id="GO:0070631">
    <property type="term" value="P:spindle pole body localization"/>
    <property type="evidence" value="ECO:0007669"/>
    <property type="project" value="TreeGrafter"/>
</dbReference>
<evidence type="ECO:0000256" key="11">
    <source>
        <dbReference type="ARBA" id="ARBA00023136"/>
    </source>
</evidence>
<evidence type="ECO:0000256" key="7">
    <source>
        <dbReference type="ARBA" id="ARBA00022927"/>
    </source>
</evidence>
<keyword evidence="7" id="KW-0653">Protein transport</keyword>
<dbReference type="OrthoDB" id="67850at2759"/>
<evidence type="ECO:0000256" key="10">
    <source>
        <dbReference type="ARBA" id="ARBA00023132"/>
    </source>
</evidence>
<keyword evidence="9" id="KW-0811">Translocation</keyword>
<dbReference type="Pfam" id="PF09531">
    <property type="entry name" value="Ndc1_Nup"/>
    <property type="match status" value="1"/>
</dbReference>
<dbReference type="STRING" id="1330018.A0A167K747"/>
<protein>
    <recommendedName>
        <fullName evidence="16">Nucleoporin protein Ndc1-Nup</fullName>
    </recommendedName>
</protein>
<dbReference type="GO" id="GO:0070762">
    <property type="term" value="C:nuclear pore transmembrane ring"/>
    <property type="evidence" value="ECO:0007669"/>
    <property type="project" value="TreeGrafter"/>
</dbReference>
<evidence type="ECO:0000256" key="8">
    <source>
        <dbReference type="ARBA" id="ARBA00022989"/>
    </source>
</evidence>
<evidence type="ECO:0000256" key="6">
    <source>
        <dbReference type="ARBA" id="ARBA00022816"/>
    </source>
</evidence>
<organism evidence="14 15">
    <name type="scientific">Calocera viscosa (strain TUFC12733)</name>
    <dbReference type="NCBI Taxonomy" id="1330018"/>
    <lineage>
        <taxon>Eukaryota</taxon>
        <taxon>Fungi</taxon>
        <taxon>Dikarya</taxon>
        <taxon>Basidiomycota</taxon>
        <taxon>Agaricomycotina</taxon>
        <taxon>Dacrymycetes</taxon>
        <taxon>Dacrymycetales</taxon>
        <taxon>Dacrymycetaceae</taxon>
        <taxon>Calocera</taxon>
    </lineage>
</organism>
<dbReference type="GO" id="GO:0030674">
    <property type="term" value="F:protein-macromolecule adaptor activity"/>
    <property type="evidence" value="ECO:0007669"/>
    <property type="project" value="TreeGrafter"/>
</dbReference>
<dbReference type="InterPro" id="IPR019049">
    <property type="entry name" value="Nucleoporin_prot_Ndc1/Nup"/>
</dbReference>
<dbReference type="GO" id="GO:0005816">
    <property type="term" value="C:spindle pole body"/>
    <property type="evidence" value="ECO:0007669"/>
    <property type="project" value="TreeGrafter"/>
</dbReference>
<keyword evidence="12" id="KW-0539">Nucleus</keyword>
<evidence type="ECO:0000256" key="9">
    <source>
        <dbReference type="ARBA" id="ARBA00023010"/>
    </source>
</evidence>
<proteinExistence type="inferred from homology"/>
<evidence type="ECO:0000256" key="1">
    <source>
        <dbReference type="ARBA" id="ARBA00004232"/>
    </source>
</evidence>
<dbReference type="GO" id="GO:0051028">
    <property type="term" value="P:mRNA transport"/>
    <property type="evidence" value="ECO:0007669"/>
    <property type="project" value="UniProtKB-KW"/>
</dbReference>
<dbReference type="GO" id="GO:0031965">
    <property type="term" value="C:nuclear membrane"/>
    <property type="evidence" value="ECO:0007669"/>
    <property type="project" value="UniProtKB-SubCell"/>
</dbReference>
<dbReference type="GO" id="GO:0006999">
    <property type="term" value="P:nuclear pore organization"/>
    <property type="evidence" value="ECO:0007669"/>
    <property type="project" value="TreeGrafter"/>
</dbReference>